<evidence type="ECO:0000313" key="2">
    <source>
        <dbReference type="Proteomes" id="UP000789525"/>
    </source>
</evidence>
<dbReference type="EMBL" id="CAJVPT010023519">
    <property type="protein sequence ID" value="CAG8665921.1"/>
    <property type="molecule type" value="Genomic_DNA"/>
</dbReference>
<evidence type="ECO:0000313" key="1">
    <source>
        <dbReference type="EMBL" id="CAG8665921.1"/>
    </source>
</evidence>
<keyword evidence="2" id="KW-1185">Reference proteome</keyword>
<accession>A0ACA9NN27</accession>
<organism evidence="1 2">
    <name type="scientific">Acaulospora colombiana</name>
    <dbReference type="NCBI Taxonomy" id="27376"/>
    <lineage>
        <taxon>Eukaryota</taxon>
        <taxon>Fungi</taxon>
        <taxon>Fungi incertae sedis</taxon>
        <taxon>Mucoromycota</taxon>
        <taxon>Glomeromycotina</taxon>
        <taxon>Glomeromycetes</taxon>
        <taxon>Diversisporales</taxon>
        <taxon>Acaulosporaceae</taxon>
        <taxon>Acaulospora</taxon>
    </lineage>
</organism>
<sequence>ILNILSHKESHRAVPESQLLFAAALVACLSENKTAQSVFSEINGNCENFLAQECATALAEKP</sequence>
<name>A0ACA9NN27_9GLOM</name>
<protein>
    <submittedName>
        <fullName evidence="1">512_t:CDS:1</fullName>
    </submittedName>
</protein>
<dbReference type="Proteomes" id="UP000789525">
    <property type="component" value="Unassembled WGS sequence"/>
</dbReference>
<reference evidence="1" key="1">
    <citation type="submission" date="2021-06" db="EMBL/GenBank/DDBJ databases">
        <authorList>
            <person name="Kallberg Y."/>
            <person name="Tangrot J."/>
            <person name="Rosling A."/>
        </authorList>
    </citation>
    <scope>NUCLEOTIDE SEQUENCE</scope>
    <source>
        <strain evidence="1">CL356</strain>
    </source>
</reference>
<feature type="non-terminal residue" evidence="1">
    <location>
        <position position="1"/>
    </location>
</feature>
<gene>
    <name evidence="1" type="ORF">ACOLOM_LOCUS8765</name>
</gene>
<comment type="caution">
    <text evidence="1">The sequence shown here is derived from an EMBL/GenBank/DDBJ whole genome shotgun (WGS) entry which is preliminary data.</text>
</comment>
<proteinExistence type="predicted"/>